<dbReference type="InterPro" id="IPR042274">
    <property type="entry name" value="YycH/YycI_2"/>
</dbReference>
<protein>
    <submittedName>
        <fullName evidence="3">YycH protein</fullName>
    </submittedName>
</protein>
<dbReference type="EMBL" id="OKQU01000002">
    <property type="protein sequence ID" value="SPE09376.1"/>
    <property type="molecule type" value="Genomic_DNA"/>
</dbReference>
<reference evidence="3 4" key="1">
    <citation type="submission" date="2018-02" db="EMBL/GenBank/DDBJ databases">
        <authorList>
            <person name="Cohen D.B."/>
            <person name="Kent A.D."/>
        </authorList>
    </citation>
    <scope>NUCLEOTIDE SEQUENCE [LARGE SCALE GENOMIC DNA]</scope>
    <source>
        <strain evidence="3 4">CECT 9216</strain>
    </source>
</reference>
<gene>
    <name evidence="2" type="ORF">LES8486_01380</name>
    <name evidence="3" type="ORF">LES9216_01527</name>
</gene>
<evidence type="ECO:0000313" key="3">
    <source>
        <dbReference type="EMBL" id="SPE09376.1"/>
    </source>
</evidence>
<keyword evidence="5" id="KW-1185">Reference proteome</keyword>
<dbReference type="KEGG" id="lsu:A6B45_09400"/>
<dbReference type="CDD" id="cd15787">
    <property type="entry name" value="YycH_N"/>
    <property type="match status" value="1"/>
</dbReference>
<sequence>MQNNRLVQSVVISILLMVAIIVSIVLTALIFISAGSQEAPTQTDQQSQQASELFRPTNYIVNDKSGKQHMIMHTTNAQYKSIHQYLVNSRMTNPTQRKATNKQISQLLHKTQTALYHYPDVVPIEYFNSYYSQRVSTHKSFNFDYVVVPLSHSKKAYFVNTQAKTITTVTISKIDTTKAWKVASRLPKALTVNFKVVNGHVMLNYPEEFKLPVYSYLVNHRDPTTYVSALLGTTNQLTQTTENNKKIYTNKYSNQQIIYDPDLETVTFTDNRTTGTLQRSYYNRLNVGFSQINLLQLDLSDTRFYQSRDNGKDITYRTFVEGLPVYYQSKTGAIHMTLDKYGNLTSTYSLNELGVPVPNTQKDVTLPKAADVLAKLQKAGVKSSEYYSIAPGYEWLANKENNVSVNMNPTWMIETPTGWMSVNTFLANRE</sequence>
<dbReference type="Proteomes" id="UP000237923">
    <property type="component" value="Unassembled WGS sequence"/>
</dbReference>
<feature type="transmembrane region" description="Helical" evidence="1">
    <location>
        <begin position="12"/>
        <end position="32"/>
    </location>
</feature>
<keyword evidence="1" id="KW-0812">Transmembrane</keyword>
<name>A0A2N9KEW0_9LACO</name>
<accession>A0A2N9KEW0</accession>
<dbReference type="AlphaFoldDB" id="A0A2N9KEW0"/>
<dbReference type="GeneID" id="99675013"/>
<evidence type="ECO:0000313" key="2">
    <source>
        <dbReference type="EMBL" id="SPD93720.1"/>
    </source>
</evidence>
<dbReference type="Gene3D" id="3.30.310.160">
    <property type="entry name" value="YycH protein, domain 2"/>
    <property type="match status" value="1"/>
</dbReference>
<dbReference type="Proteomes" id="UP000239237">
    <property type="component" value="Unassembled WGS sequence"/>
</dbReference>
<dbReference type="RefSeq" id="WP_072614347.1">
    <property type="nucleotide sequence ID" value="NZ_AP017935.1"/>
</dbReference>
<keyword evidence="1" id="KW-1133">Transmembrane helix</keyword>
<evidence type="ECO:0000313" key="4">
    <source>
        <dbReference type="Proteomes" id="UP000237923"/>
    </source>
</evidence>
<keyword evidence="1" id="KW-0472">Membrane</keyword>
<evidence type="ECO:0000313" key="5">
    <source>
        <dbReference type="Proteomes" id="UP000239237"/>
    </source>
</evidence>
<proteinExistence type="predicted"/>
<organism evidence="3 4">
    <name type="scientific">Leuconostoc suionicum</name>
    <dbReference type="NCBI Taxonomy" id="1511761"/>
    <lineage>
        <taxon>Bacteria</taxon>
        <taxon>Bacillati</taxon>
        <taxon>Bacillota</taxon>
        <taxon>Bacilli</taxon>
        <taxon>Lactobacillales</taxon>
        <taxon>Lactobacillaceae</taxon>
        <taxon>Leuconostoc</taxon>
    </lineage>
</organism>
<reference evidence="2 5" key="2">
    <citation type="submission" date="2018-02" db="EMBL/GenBank/DDBJ databases">
        <authorList>
            <person name="Rodrigo-Torres L."/>
            <person name="Arahal R. D."/>
            <person name="Lucena T."/>
        </authorList>
    </citation>
    <scope>NUCLEOTIDE SEQUENCE [LARGE SCALE GENOMIC DNA]</scope>
    <source>
        <strain evidence="2 5">CECT 8486</strain>
    </source>
</reference>
<evidence type="ECO:0000256" key="1">
    <source>
        <dbReference type="SAM" id="Phobius"/>
    </source>
</evidence>
<dbReference type="EMBL" id="OKQR01000002">
    <property type="protein sequence ID" value="SPD93720.1"/>
    <property type="molecule type" value="Genomic_DNA"/>
</dbReference>